<dbReference type="KEGG" id="pacr:FXN63_00505"/>
<keyword evidence="2" id="KW-0560">Oxidoreductase</keyword>
<dbReference type="PRINTS" id="PR00081">
    <property type="entry name" value="GDHRDH"/>
</dbReference>
<sequence length="253" mass="27049">MSKSIFITGATAGFGAAMARRFAQDGWSLILSGRRAERLDALAEELSGQTDVTTLVLDVQDRAAVEAAINGLPEKFNKLTALVNNAGLALGTTTAQTSSLDDWETMIDTNVKGVVYCTRLLLPRLIAHGAGAGIVNLGSVAGNWPYQGGNVYGATKAFVKQFSLNLRSDLQGTGVRVTNIEPGMAESEFSVVRFAGDKSKADAVYQGVDPMTPEDIANTIHWVLNQPPHMNINRVELMPVNQAFAGFAIHRKG</sequence>
<dbReference type="PANTHER" id="PTHR42901:SF1">
    <property type="entry name" value="ALCOHOL DEHYDROGENASE"/>
    <property type="match status" value="1"/>
</dbReference>
<dbReference type="PRINTS" id="PR00080">
    <property type="entry name" value="SDRFAMILY"/>
</dbReference>
<dbReference type="PANTHER" id="PTHR42901">
    <property type="entry name" value="ALCOHOL DEHYDROGENASE"/>
    <property type="match status" value="1"/>
</dbReference>
<dbReference type="InterPro" id="IPR002347">
    <property type="entry name" value="SDR_fam"/>
</dbReference>
<reference evidence="5 6" key="1">
    <citation type="submission" date="2019-08" db="EMBL/GenBank/DDBJ databases">
        <title>Amphibian skin-associated Pigmentiphaga: genome sequence and occurrence across geography and hosts.</title>
        <authorList>
            <person name="Bletz M.C."/>
            <person name="Bunk B."/>
            <person name="Sproeer C."/>
            <person name="Biwer P."/>
            <person name="Reiter S."/>
            <person name="Rabemananjara F.C.E."/>
            <person name="Schulz S."/>
            <person name="Overmann J."/>
            <person name="Vences M."/>
        </authorList>
    </citation>
    <scope>NUCLEOTIDE SEQUENCE [LARGE SCALE GENOMIC DNA]</scope>
    <source>
        <strain evidence="5 6">Mada1488</strain>
    </source>
</reference>
<proteinExistence type="inferred from homology"/>
<gene>
    <name evidence="5" type="ORF">FXN63_00505</name>
</gene>
<dbReference type="Proteomes" id="UP000325161">
    <property type="component" value="Chromosome"/>
</dbReference>
<name>A0A5C0AR05_9BURK</name>
<dbReference type="GO" id="GO:0016616">
    <property type="term" value="F:oxidoreductase activity, acting on the CH-OH group of donors, NAD or NADP as acceptor"/>
    <property type="evidence" value="ECO:0007669"/>
    <property type="project" value="UniProtKB-ARBA"/>
</dbReference>
<evidence type="ECO:0000256" key="2">
    <source>
        <dbReference type="ARBA" id="ARBA00023002"/>
    </source>
</evidence>
<dbReference type="OrthoDB" id="6823797at2"/>
<evidence type="ECO:0000313" key="6">
    <source>
        <dbReference type="Proteomes" id="UP000325161"/>
    </source>
</evidence>
<protein>
    <submittedName>
        <fullName evidence="5">SDR family oxidoreductase</fullName>
    </submittedName>
</protein>
<evidence type="ECO:0000256" key="1">
    <source>
        <dbReference type="ARBA" id="ARBA00006484"/>
    </source>
</evidence>
<accession>A0A5C0AR05</accession>
<dbReference type="PROSITE" id="PS00061">
    <property type="entry name" value="ADH_SHORT"/>
    <property type="match status" value="1"/>
</dbReference>
<dbReference type="FunFam" id="3.40.50.720:FF:000047">
    <property type="entry name" value="NADP-dependent L-serine/L-allo-threonine dehydrogenase"/>
    <property type="match status" value="1"/>
</dbReference>
<dbReference type="InterPro" id="IPR057326">
    <property type="entry name" value="KR_dom"/>
</dbReference>
<dbReference type="EMBL" id="CP043046">
    <property type="protein sequence ID" value="QEI04478.1"/>
    <property type="molecule type" value="Genomic_DNA"/>
</dbReference>
<dbReference type="AlphaFoldDB" id="A0A5C0AR05"/>
<evidence type="ECO:0000256" key="3">
    <source>
        <dbReference type="RuleBase" id="RU000363"/>
    </source>
</evidence>
<dbReference type="InterPro" id="IPR036291">
    <property type="entry name" value="NAD(P)-bd_dom_sf"/>
</dbReference>
<evidence type="ECO:0000259" key="4">
    <source>
        <dbReference type="SMART" id="SM00822"/>
    </source>
</evidence>
<keyword evidence="6" id="KW-1185">Reference proteome</keyword>
<dbReference type="SMART" id="SM00822">
    <property type="entry name" value="PKS_KR"/>
    <property type="match status" value="1"/>
</dbReference>
<evidence type="ECO:0000313" key="5">
    <source>
        <dbReference type="EMBL" id="QEI04478.1"/>
    </source>
</evidence>
<dbReference type="SUPFAM" id="SSF51735">
    <property type="entry name" value="NAD(P)-binding Rossmann-fold domains"/>
    <property type="match status" value="1"/>
</dbReference>
<dbReference type="CDD" id="cd05346">
    <property type="entry name" value="SDR_c5"/>
    <property type="match status" value="1"/>
</dbReference>
<organism evidence="5 6">
    <name type="scientific">Pigmentiphaga aceris</name>
    <dbReference type="NCBI Taxonomy" id="1940612"/>
    <lineage>
        <taxon>Bacteria</taxon>
        <taxon>Pseudomonadati</taxon>
        <taxon>Pseudomonadota</taxon>
        <taxon>Betaproteobacteria</taxon>
        <taxon>Burkholderiales</taxon>
        <taxon>Alcaligenaceae</taxon>
        <taxon>Pigmentiphaga</taxon>
    </lineage>
</organism>
<dbReference type="Pfam" id="PF00106">
    <property type="entry name" value="adh_short"/>
    <property type="match status" value="1"/>
</dbReference>
<comment type="similarity">
    <text evidence="1 3">Belongs to the short-chain dehydrogenases/reductases (SDR) family.</text>
</comment>
<dbReference type="Gene3D" id="3.40.50.720">
    <property type="entry name" value="NAD(P)-binding Rossmann-like Domain"/>
    <property type="match status" value="1"/>
</dbReference>
<dbReference type="RefSeq" id="WP_148811815.1">
    <property type="nucleotide sequence ID" value="NZ_CP043046.1"/>
</dbReference>
<feature type="domain" description="Ketoreductase" evidence="4">
    <location>
        <begin position="3"/>
        <end position="187"/>
    </location>
</feature>
<dbReference type="InterPro" id="IPR020904">
    <property type="entry name" value="Sc_DH/Rdtase_CS"/>
</dbReference>